<reference evidence="2 3" key="1">
    <citation type="submission" date="2024-06" db="EMBL/GenBank/DDBJ databases">
        <title>The Natural Products Discovery Center: Release of the First 8490 Sequenced Strains for Exploring Actinobacteria Biosynthetic Diversity.</title>
        <authorList>
            <person name="Kalkreuter E."/>
            <person name="Kautsar S.A."/>
            <person name="Yang D."/>
            <person name="Bader C.D."/>
            <person name="Teijaro C.N."/>
            <person name="Fluegel L."/>
            <person name="Davis C.M."/>
            <person name="Simpson J.R."/>
            <person name="Lauterbach L."/>
            <person name="Steele A.D."/>
            <person name="Gui C."/>
            <person name="Meng S."/>
            <person name="Li G."/>
            <person name="Viehrig K."/>
            <person name="Ye F."/>
            <person name="Su P."/>
            <person name="Kiefer A.F."/>
            <person name="Nichols A."/>
            <person name="Cepeda A.J."/>
            <person name="Yan W."/>
            <person name="Fan B."/>
            <person name="Jiang Y."/>
            <person name="Adhikari A."/>
            <person name="Zheng C.-J."/>
            <person name="Schuster L."/>
            <person name="Cowan T.M."/>
            <person name="Smanski M.J."/>
            <person name="Chevrette M.G."/>
            <person name="De Carvalho L.P.S."/>
            <person name="Shen B."/>
        </authorList>
    </citation>
    <scope>NUCLEOTIDE SEQUENCE [LARGE SCALE GENOMIC DNA]</scope>
    <source>
        <strain evidence="2 3">NPDC048946</strain>
    </source>
</reference>
<dbReference type="GO" id="GO:0008168">
    <property type="term" value="F:methyltransferase activity"/>
    <property type="evidence" value="ECO:0007669"/>
    <property type="project" value="UniProtKB-KW"/>
</dbReference>
<dbReference type="EMBL" id="JBEZFP010000213">
    <property type="protein sequence ID" value="MEU8139915.1"/>
    <property type="molecule type" value="Genomic_DNA"/>
</dbReference>
<evidence type="ECO:0000313" key="2">
    <source>
        <dbReference type="EMBL" id="MEU8139915.1"/>
    </source>
</evidence>
<gene>
    <name evidence="2" type="ORF">AB0C36_41265</name>
</gene>
<dbReference type="RefSeq" id="WP_358364481.1">
    <property type="nucleotide sequence ID" value="NZ_JBEZFP010000213.1"/>
</dbReference>
<feature type="domain" description="Methyltransferase" evidence="1">
    <location>
        <begin position="60"/>
        <end position="148"/>
    </location>
</feature>
<proteinExistence type="predicted"/>
<accession>A0ABV3DVY7</accession>
<sequence>MKHNENDKALEDRQRQMAAAFWDHEYAQDRFADLPPDPFVTDILGAAWAHGLLPGPGIYIGVGNGRNYFPLVEGGLDLVGLDISTVGLAAIRKRAPGHYARLVHGDLSVLPAGETFPVVIGLNVFHHGDRDTAYAHIRAALEVVAPGGLFCIRVNAVGTTPGRPSEVAAEYDDGSVTRRYLPEDGMPPLLSHFFTSAALTGLLAAYEPVLPLTLDDTDIATGRPGDWRRWQGVYRRPA</sequence>
<name>A0ABV3DVY7_9ACTN</name>
<dbReference type="InterPro" id="IPR041698">
    <property type="entry name" value="Methyltransf_25"/>
</dbReference>
<keyword evidence="2" id="KW-0808">Transferase</keyword>
<dbReference type="GO" id="GO:0032259">
    <property type="term" value="P:methylation"/>
    <property type="evidence" value="ECO:0007669"/>
    <property type="project" value="UniProtKB-KW"/>
</dbReference>
<evidence type="ECO:0000313" key="3">
    <source>
        <dbReference type="Proteomes" id="UP001551482"/>
    </source>
</evidence>
<evidence type="ECO:0000259" key="1">
    <source>
        <dbReference type="Pfam" id="PF13649"/>
    </source>
</evidence>
<dbReference type="Proteomes" id="UP001551482">
    <property type="component" value="Unassembled WGS sequence"/>
</dbReference>
<keyword evidence="3" id="KW-1185">Reference proteome</keyword>
<dbReference type="Pfam" id="PF13649">
    <property type="entry name" value="Methyltransf_25"/>
    <property type="match status" value="1"/>
</dbReference>
<keyword evidence="2" id="KW-0489">Methyltransferase</keyword>
<dbReference type="SUPFAM" id="SSF53335">
    <property type="entry name" value="S-adenosyl-L-methionine-dependent methyltransferases"/>
    <property type="match status" value="1"/>
</dbReference>
<dbReference type="Gene3D" id="3.40.50.150">
    <property type="entry name" value="Vaccinia Virus protein VP39"/>
    <property type="match status" value="1"/>
</dbReference>
<dbReference type="InterPro" id="IPR029063">
    <property type="entry name" value="SAM-dependent_MTases_sf"/>
</dbReference>
<organism evidence="2 3">
    <name type="scientific">Streptodolium elevatio</name>
    <dbReference type="NCBI Taxonomy" id="3157996"/>
    <lineage>
        <taxon>Bacteria</taxon>
        <taxon>Bacillati</taxon>
        <taxon>Actinomycetota</taxon>
        <taxon>Actinomycetes</taxon>
        <taxon>Kitasatosporales</taxon>
        <taxon>Streptomycetaceae</taxon>
        <taxon>Streptodolium</taxon>
    </lineage>
</organism>
<comment type="caution">
    <text evidence="2">The sequence shown here is derived from an EMBL/GenBank/DDBJ whole genome shotgun (WGS) entry which is preliminary data.</text>
</comment>
<protein>
    <submittedName>
        <fullName evidence="2">Methyltransferase domain-containing protein</fullName>
    </submittedName>
</protein>